<proteinExistence type="predicted"/>
<accession>A0ABS3HIM8</accession>
<dbReference type="RefSeq" id="WP_207108899.1">
    <property type="nucleotide sequence ID" value="NZ_JAFLVR010000028.1"/>
</dbReference>
<gene>
    <name evidence="1" type="ORF">JZO85_12655</name>
</gene>
<keyword evidence="2" id="KW-1185">Reference proteome</keyword>
<evidence type="ECO:0000313" key="1">
    <source>
        <dbReference type="EMBL" id="MBO0453128.1"/>
    </source>
</evidence>
<dbReference type="PANTHER" id="PTHR40056:SF1">
    <property type="entry name" value="DUF1836 DOMAIN-CONTAINING PROTEIN"/>
    <property type="match status" value="1"/>
</dbReference>
<name>A0ABS3HIM8_9ENTE</name>
<dbReference type="PANTHER" id="PTHR40056">
    <property type="entry name" value="HYPOTHETICAL CYTOSOLIC PROTEIN"/>
    <property type="match status" value="1"/>
</dbReference>
<reference evidence="1 2" key="1">
    <citation type="submission" date="2021-03" db="EMBL/GenBank/DDBJ databases">
        <title>Enterococcal diversity collection.</title>
        <authorList>
            <person name="Gilmore M.S."/>
            <person name="Schwartzman J."/>
            <person name="Van Tyne D."/>
            <person name="Martin M."/>
            <person name="Earl A.M."/>
            <person name="Manson A.L."/>
            <person name="Straub T."/>
            <person name="Salamzade R."/>
            <person name="Saavedra J."/>
            <person name="Lebreton F."/>
            <person name="Prichula J."/>
            <person name="Schaufler K."/>
            <person name="Gaca A."/>
            <person name="Sgardioli B."/>
            <person name="Wagenaar J."/>
            <person name="Strong T."/>
        </authorList>
    </citation>
    <scope>NUCLEOTIDE SEQUENCE [LARGE SCALE GENOMIC DNA]</scope>
    <source>
        <strain evidence="1 2">MJM16</strain>
    </source>
</reference>
<dbReference type="Pfam" id="PF08876">
    <property type="entry name" value="DUF1836"/>
    <property type="match status" value="1"/>
</dbReference>
<organism evidence="1 2">
    <name type="scientific">Candidatus Enterococcus murrayae</name>
    <dbReference type="NCBI Taxonomy" id="2815321"/>
    <lineage>
        <taxon>Bacteria</taxon>
        <taxon>Bacillati</taxon>
        <taxon>Bacillota</taxon>
        <taxon>Bacilli</taxon>
        <taxon>Lactobacillales</taxon>
        <taxon>Enterococcaceae</taxon>
        <taxon>Enterococcus</taxon>
    </lineage>
</organism>
<sequence>MEEPKLRAWAEGLKELRLPRWEELPELELYMDQVITLVDRYLSPLMEDEKHQLLSSAMVNNYVKHKLIPPPVKKRYNRNHLAYLIAITLLKQVFAIPDINELIRMQLAINKPKEAYNSFCKVQEEALLQIAKIVLGEEVSLTRNSKDFYYLAMESAVASFTQKMLVEKIIQLDKEREGENNDE</sequence>
<dbReference type="EMBL" id="JAFLVR010000028">
    <property type="protein sequence ID" value="MBO0453128.1"/>
    <property type="molecule type" value="Genomic_DNA"/>
</dbReference>
<evidence type="ECO:0000313" key="2">
    <source>
        <dbReference type="Proteomes" id="UP000664495"/>
    </source>
</evidence>
<comment type="caution">
    <text evidence="1">The sequence shown here is derived from an EMBL/GenBank/DDBJ whole genome shotgun (WGS) entry which is preliminary data.</text>
</comment>
<protein>
    <submittedName>
        <fullName evidence="1">DUF1836 domain-containing protein</fullName>
    </submittedName>
</protein>
<dbReference type="Proteomes" id="UP000664495">
    <property type="component" value="Unassembled WGS sequence"/>
</dbReference>
<dbReference type="InterPro" id="IPR014975">
    <property type="entry name" value="DUF1836"/>
</dbReference>